<keyword evidence="12" id="KW-1185">Reference proteome</keyword>
<keyword evidence="3 6" id="KW-0597">Phosphoprotein</keyword>
<dbReference type="Pfam" id="PF02518">
    <property type="entry name" value="HATPase_c"/>
    <property type="match status" value="1"/>
</dbReference>
<evidence type="ECO:0000256" key="4">
    <source>
        <dbReference type="ARBA" id="ARBA00023015"/>
    </source>
</evidence>
<dbReference type="InterPro" id="IPR013783">
    <property type="entry name" value="Ig-like_fold"/>
</dbReference>
<feature type="transmembrane region" description="Helical" evidence="7">
    <location>
        <begin position="798"/>
        <end position="818"/>
    </location>
</feature>
<dbReference type="Gene3D" id="2.60.40.10">
    <property type="entry name" value="Immunoglobulins"/>
    <property type="match status" value="1"/>
</dbReference>
<dbReference type="Gene3D" id="3.40.50.2300">
    <property type="match status" value="1"/>
</dbReference>
<dbReference type="EMBL" id="BMIU01000012">
    <property type="protein sequence ID" value="GGF36317.1"/>
    <property type="molecule type" value="Genomic_DNA"/>
</dbReference>
<evidence type="ECO:0000259" key="9">
    <source>
        <dbReference type="PROSITE" id="PS50109"/>
    </source>
</evidence>
<dbReference type="Pfam" id="PF07494">
    <property type="entry name" value="Reg_prop"/>
    <property type="match status" value="6"/>
</dbReference>
<keyword evidence="11" id="KW-0808">Transferase</keyword>
<gene>
    <name evidence="11" type="ORF">GCM10011339_26060</name>
</gene>
<dbReference type="InterPro" id="IPR036097">
    <property type="entry name" value="HisK_dim/P_sf"/>
</dbReference>
<dbReference type="InterPro" id="IPR011006">
    <property type="entry name" value="CheY-like_superfamily"/>
</dbReference>
<dbReference type="GO" id="GO:0016301">
    <property type="term" value="F:kinase activity"/>
    <property type="evidence" value="ECO:0007669"/>
    <property type="project" value="UniProtKB-KW"/>
</dbReference>
<evidence type="ECO:0000256" key="3">
    <source>
        <dbReference type="ARBA" id="ARBA00022553"/>
    </source>
</evidence>
<dbReference type="SUPFAM" id="SSF46689">
    <property type="entry name" value="Homeodomain-like"/>
    <property type="match status" value="1"/>
</dbReference>
<dbReference type="Pfam" id="PF00072">
    <property type="entry name" value="Response_reg"/>
    <property type="match status" value="1"/>
</dbReference>
<comment type="caution">
    <text evidence="11">The sequence shown here is derived from an EMBL/GenBank/DDBJ whole genome shotgun (WGS) entry which is preliminary data.</text>
</comment>
<dbReference type="Pfam" id="PF12833">
    <property type="entry name" value="HTH_18"/>
    <property type="match status" value="1"/>
</dbReference>
<protein>
    <recommendedName>
        <fullName evidence="2">histidine kinase</fullName>
        <ecNumber evidence="2">2.7.13.3</ecNumber>
    </recommendedName>
</protein>
<dbReference type="SUPFAM" id="SSF52172">
    <property type="entry name" value="CheY-like"/>
    <property type="match status" value="1"/>
</dbReference>
<dbReference type="InterPro" id="IPR004358">
    <property type="entry name" value="Sig_transdc_His_kin-like_C"/>
</dbReference>
<dbReference type="SMART" id="SM00342">
    <property type="entry name" value="HTH_ARAC"/>
    <property type="match status" value="1"/>
</dbReference>
<organism evidence="11 12">
    <name type="scientific">Echinicola rosea</name>
    <dbReference type="NCBI Taxonomy" id="1807691"/>
    <lineage>
        <taxon>Bacteria</taxon>
        <taxon>Pseudomonadati</taxon>
        <taxon>Bacteroidota</taxon>
        <taxon>Cytophagia</taxon>
        <taxon>Cytophagales</taxon>
        <taxon>Cyclobacteriaceae</taxon>
        <taxon>Echinicola</taxon>
    </lineage>
</organism>
<dbReference type="PRINTS" id="PR00344">
    <property type="entry name" value="BCTRLSENSOR"/>
</dbReference>
<dbReference type="Gene3D" id="1.10.10.60">
    <property type="entry name" value="Homeodomain-like"/>
    <property type="match status" value="1"/>
</dbReference>
<proteinExistence type="predicted"/>
<dbReference type="InterPro" id="IPR001789">
    <property type="entry name" value="Sig_transdc_resp-reg_receiver"/>
</dbReference>
<evidence type="ECO:0000259" key="8">
    <source>
        <dbReference type="PROSITE" id="PS01124"/>
    </source>
</evidence>
<reference evidence="12" key="1">
    <citation type="journal article" date="2019" name="Int. J. Syst. Evol. Microbiol.">
        <title>The Global Catalogue of Microorganisms (GCM) 10K type strain sequencing project: providing services to taxonomists for standard genome sequencing and annotation.</title>
        <authorList>
            <consortium name="The Broad Institute Genomics Platform"/>
            <consortium name="The Broad Institute Genome Sequencing Center for Infectious Disease"/>
            <person name="Wu L."/>
            <person name="Ma J."/>
        </authorList>
    </citation>
    <scope>NUCLEOTIDE SEQUENCE [LARGE SCALE GENOMIC DNA]</scope>
    <source>
        <strain evidence="12">CGMCC 1.15407</strain>
    </source>
</reference>
<dbReference type="InterPro" id="IPR015943">
    <property type="entry name" value="WD40/YVTN_repeat-like_dom_sf"/>
</dbReference>
<dbReference type="InterPro" id="IPR036890">
    <property type="entry name" value="HATPase_C_sf"/>
</dbReference>
<dbReference type="PANTHER" id="PTHR43547">
    <property type="entry name" value="TWO-COMPONENT HISTIDINE KINASE"/>
    <property type="match status" value="1"/>
</dbReference>
<evidence type="ECO:0000256" key="2">
    <source>
        <dbReference type="ARBA" id="ARBA00012438"/>
    </source>
</evidence>
<dbReference type="Pfam" id="PF07495">
    <property type="entry name" value="Y_Y_Y"/>
    <property type="match status" value="1"/>
</dbReference>
<name>A0ABQ1V4M4_9BACT</name>
<evidence type="ECO:0000256" key="7">
    <source>
        <dbReference type="SAM" id="Phobius"/>
    </source>
</evidence>
<keyword evidence="7" id="KW-0812">Transmembrane</keyword>
<keyword evidence="7" id="KW-0472">Membrane</keyword>
<dbReference type="RefSeq" id="WP_137403648.1">
    <property type="nucleotide sequence ID" value="NZ_BMIU01000012.1"/>
</dbReference>
<dbReference type="SUPFAM" id="SSF55874">
    <property type="entry name" value="ATPase domain of HSP90 chaperone/DNA topoisomerase II/histidine kinase"/>
    <property type="match status" value="1"/>
</dbReference>
<dbReference type="Gene3D" id="2.130.10.10">
    <property type="entry name" value="YVTN repeat-like/Quinoprotein amine dehydrogenase"/>
    <property type="match status" value="2"/>
</dbReference>
<evidence type="ECO:0000259" key="10">
    <source>
        <dbReference type="PROSITE" id="PS50110"/>
    </source>
</evidence>
<keyword evidence="11" id="KW-0418">Kinase</keyword>
<evidence type="ECO:0000256" key="1">
    <source>
        <dbReference type="ARBA" id="ARBA00000085"/>
    </source>
</evidence>
<dbReference type="SUPFAM" id="SSF47384">
    <property type="entry name" value="Homodimeric domain of signal transducing histidine kinase"/>
    <property type="match status" value="1"/>
</dbReference>
<dbReference type="Proteomes" id="UP000647339">
    <property type="component" value="Unassembled WGS sequence"/>
</dbReference>
<evidence type="ECO:0000313" key="12">
    <source>
        <dbReference type="Proteomes" id="UP000647339"/>
    </source>
</evidence>
<dbReference type="SUPFAM" id="SSF63829">
    <property type="entry name" value="Calcium-dependent phosphotriesterase"/>
    <property type="match status" value="1"/>
</dbReference>
<dbReference type="PROSITE" id="PS50110">
    <property type="entry name" value="RESPONSE_REGULATORY"/>
    <property type="match status" value="1"/>
</dbReference>
<dbReference type="InterPro" id="IPR003661">
    <property type="entry name" value="HisK_dim/P_dom"/>
</dbReference>
<keyword evidence="4" id="KW-0805">Transcription regulation</keyword>
<dbReference type="Gene3D" id="3.30.565.10">
    <property type="entry name" value="Histidine kinase-like ATPase, C-terminal domain"/>
    <property type="match status" value="1"/>
</dbReference>
<dbReference type="PANTHER" id="PTHR43547:SF2">
    <property type="entry name" value="HYBRID SIGNAL TRANSDUCTION HISTIDINE KINASE C"/>
    <property type="match status" value="1"/>
</dbReference>
<dbReference type="InterPro" id="IPR011110">
    <property type="entry name" value="Reg_prop"/>
</dbReference>
<dbReference type="SMART" id="SM00448">
    <property type="entry name" value="REC"/>
    <property type="match status" value="1"/>
</dbReference>
<dbReference type="SUPFAM" id="SSF50998">
    <property type="entry name" value="Quinoprotein alcohol dehydrogenase-like"/>
    <property type="match status" value="1"/>
</dbReference>
<dbReference type="SMART" id="SM00387">
    <property type="entry name" value="HATPase_c"/>
    <property type="match status" value="1"/>
</dbReference>
<dbReference type="CDD" id="cd00082">
    <property type="entry name" value="HisKA"/>
    <property type="match status" value="1"/>
</dbReference>
<feature type="modified residue" description="4-aspartylphosphate" evidence="6">
    <location>
        <position position="1178"/>
    </location>
</feature>
<keyword evidence="5" id="KW-0804">Transcription</keyword>
<dbReference type="SMART" id="SM00388">
    <property type="entry name" value="HisKA"/>
    <property type="match status" value="1"/>
</dbReference>
<dbReference type="InterPro" id="IPR005467">
    <property type="entry name" value="His_kinase_dom"/>
</dbReference>
<dbReference type="Pfam" id="PF00512">
    <property type="entry name" value="HisKA"/>
    <property type="match status" value="1"/>
</dbReference>
<dbReference type="InterPro" id="IPR011047">
    <property type="entry name" value="Quinoprotein_ADH-like_sf"/>
</dbReference>
<feature type="domain" description="HTH araC/xylS-type" evidence="8">
    <location>
        <begin position="1277"/>
        <end position="1376"/>
    </location>
</feature>
<dbReference type="InterPro" id="IPR018060">
    <property type="entry name" value="HTH_AraC"/>
</dbReference>
<sequence>MKLLNIPFLFLILIWGNGYGQTHNITFEHLTTEQGLSQNDVNAIAQDKNGFMWFGTHDGLNKYDGYNFQVFQSNPNDSSTISSNLIFALEEDPRGYLWVGTTGAGLNLLDISTEKFTRFYHTPENKEGLSNNFITQVVVSSKEEVWIATQNGLNLIRNTPLKSPVFEKFLVGTASKNPIQAIYEGRDGKIWFGTTSGLFYMVRNGKEYSVKEHPGFSNQNIRSLGENSKGQLLANADNTVYILVDGTFYPTVHGNFLSMTSDGKGSVWGGSSQGIQLMEEESTSPFLLEKEKFTVHVEDPTSLNKNNVRCIYHGTSGIMWIGTNGGGVNKVNLEKKAFRVYRKNIKEGSISYDKIRSIFEDSKDAVWIGTQGGGLNVDWDNNKGEKYQSFTHYDNDIKSIFSIEETVLSDNRIIWLGSEDQALSRVIFDQNGKATVDWDFGTKHGIYGAVFDLHSDKNGVLWVGTYHQGLYRLIPRPGGDYQVDQFTESDGLSIQMIRSLMQDKLGNLWVGTGKGLNLIRQHQLYQPHPAIEVYKNIPGDTTSLSYDYILDMYETLEGQVYIGTFGGGLNKVMMDGNGELSFKSYKETEGLSNNVVKGILEDNDGFLWISTNKGLNKFDPFEESFKTYDVTDGLQSNEFSELAAYKRHDGEMLFGGVNGFNAFYPHEIKDNPYKPKVAITDFQIFNKSVPLGQEFNGRVVLPKAIYESEEIDLKYWENNFTFEFAALHYAAPSENQYRYKLEGFDTKWTETSAERRFASYTNIGHGEYTMKVQAANNDGLWNEQEVAAIKVVIAPPFWLTWWAYLLYVAVVVLVLIGVRKYTLIGITKKHQLEVEHLTREKTEELHQMKLRFFTNISHEFRTPLTLILGPLEQLMKSSMQFSESERDRMYTLMQKNARLLLKLVNQLMDFRKIDQHKMKLFLSEQNVSEFVQELAEPFHLVGLSKEVEFDVRLQGEIHGLLDTDKVEKILYNLLSNAFKFTPKGGKVTLSVTPLTAKEWDGEEAVSIRVVDTGVGIPSDRIGKVFERFFQGNEKSGRYVGTGIGLSYTKSLVEIHQGKIAFESTEGKGTTFTVILPLHKQAYKDADNVVMNMETGFDLLPERWIDVDLEKDFTEKSPVPAAKGKHQQLLKLLIVDDNAEIRELIREAFYRQYEVVEAINGEQGLALTEKEEPDLIITDVMMPVMDGVEFCEHLKTNIKTSHIPVLMLTAKNTQEGELEGLKHGADMYLTKPFDLEKLVLRVNNLLKSREAMRQRFTNEVLLQPSEITVNSTDNSFLTQAMEVVEANMDNPDFTVEEFVKEMGMSRSKLHLKMKSLTDQSASEFIRTVRLKRAVQLMEKSDISVKEIMYQTGFNTASYFSKCFKKQFGMSPTDYLNKKKNQSITDHLN</sequence>
<dbReference type="EC" id="2.7.13.3" evidence="2"/>
<feature type="domain" description="Histidine kinase" evidence="9">
    <location>
        <begin position="855"/>
        <end position="1079"/>
    </location>
</feature>
<dbReference type="InterPro" id="IPR009057">
    <property type="entry name" value="Homeodomain-like_sf"/>
</dbReference>
<dbReference type="PROSITE" id="PS01124">
    <property type="entry name" value="HTH_ARAC_FAMILY_2"/>
    <property type="match status" value="1"/>
</dbReference>
<evidence type="ECO:0000256" key="5">
    <source>
        <dbReference type="ARBA" id="ARBA00023163"/>
    </source>
</evidence>
<dbReference type="InterPro" id="IPR011123">
    <property type="entry name" value="Y_Y_Y"/>
</dbReference>
<dbReference type="PROSITE" id="PS50109">
    <property type="entry name" value="HIS_KIN"/>
    <property type="match status" value="1"/>
</dbReference>
<feature type="domain" description="Response regulatory" evidence="10">
    <location>
        <begin position="1130"/>
        <end position="1245"/>
    </location>
</feature>
<evidence type="ECO:0000256" key="6">
    <source>
        <dbReference type="PROSITE-ProRule" id="PRU00169"/>
    </source>
</evidence>
<dbReference type="Gene3D" id="1.10.287.130">
    <property type="match status" value="1"/>
</dbReference>
<keyword evidence="7" id="KW-1133">Transmembrane helix</keyword>
<accession>A0ABQ1V4M4</accession>
<dbReference type="InterPro" id="IPR003594">
    <property type="entry name" value="HATPase_dom"/>
</dbReference>
<evidence type="ECO:0000313" key="11">
    <source>
        <dbReference type="EMBL" id="GGF36317.1"/>
    </source>
</evidence>
<comment type="catalytic activity">
    <reaction evidence="1">
        <text>ATP + protein L-histidine = ADP + protein N-phospho-L-histidine.</text>
        <dbReference type="EC" id="2.7.13.3"/>
    </reaction>
</comment>